<dbReference type="Proteomes" id="UP000183832">
    <property type="component" value="Unassembled WGS sequence"/>
</dbReference>
<evidence type="ECO:0000313" key="2">
    <source>
        <dbReference type="Proteomes" id="UP000183832"/>
    </source>
</evidence>
<proteinExistence type="predicted"/>
<accession>A0A1J1HXP6</accession>
<evidence type="ECO:0000313" key="1">
    <source>
        <dbReference type="EMBL" id="CRK92840.1"/>
    </source>
</evidence>
<keyword evidence="2" id="KW-1185">Reference proteome</keyword>
<dbReference type="AlphaFoldDB" id="A0A1J1HXP6"/>
<gene>
    <name evidence="1" type="ORF">CLUMA_CG006388</name>
</gene>
<protein>
    <submittedName>
        <fullName evidence="1">CLUMA_CG006388, isoform A</fullName>
    </submittedName>
</protein>
<reference evidence="1 2" key="1">
    <citation type="submission" date="2015-04" db="EMBL/GenBank/DDBJ databases">
        <authorList>
            <person name="Syromyatnikov M.Y."/>
            <person name="Popov V.N."/>
        </authorList>
    </citation>
    <scope>NUCLEOTIDE SEQUENCE [LARGE SCALE GENOMIC DNA]</scope>
</reference>
<name>A0A1J1HXP6_9DIPT</name>
<sequence length="70" mass="8362">MTIKRFFRDCYVIVPTWGKNYTFQCKCKLKISGCLHADFEAKFCRLVMSIHRWLIEDNAKILLVSHYMIS</sequence>
<organism evidence="1 2">
    <name type="scientific">Clunio marinus</name>
    <dbReference type="NCBI Taxonomy" id="568069"/>
    <lineage>
        <taxon>Eukaryota</taxon>
        <taxon>Metazoa</taxon>
        <taxon>Ecdysozoa</taxon>
        <taxon>Arthropoda</taxon>
        <taxon>Hexapoda</taxon>
        <taxon>Insecta</taxon>
        <taxon>Pterygota</taxon>
        <taxon>Neoptera</taxon>
        <taxon>Endopterygota</taxon>
        <taxon>Diptera</taxon>
        <taxon>Nematocera</taxon>
        <taxon>Chironomoidea</taxon>
        <taxon>Chironomidae</taxon>
        <taxon>Clunio</taxon>
    </lineage>
</organism>
<dbReference type="EMBL" id="CVRI01000035">
    <property type="protein sequence ID" value="CRK92840.1"/>
    <property type="molecule type" value="Genomic_DNA"/>
</dbReference>